<evidence type="ECO:0000256" key="2">
    <source>
        <dbReference type="SAM" id="MobiDB-lite"/>
    </source>
</evidence>
<feature type="chain" id="PRO_5013266866" evidence="3">
    <location>
        <begin position="31"/>
        <end position="1580"/>
    </location>
</feature>
<proteinExistence type="predicted"/>
<accession>A0A1J4MH63</accession>
<sequence>MKAIFASRAKLAWLCVFLVLIFLGVTQTLGSSHGKTTTDKGIQTGSDASENSATEEADSSEPDVAESSPDVSINLMDPHGDFLPPKDINLKEQAIGTDDGHKVKIPKAPKFQGNIEEVSEGEGVISPFDKQTSTDDLDLVQFEKISEGPFVYTMPIDSDKAKLRDIKQLQYTVEPEVSLDEYEVGKDVAKDSEFYYALKEKVAGEKKVLSEVLKVVSDAEQYRKSIDSNIKSLILSVNQIKDAIHQHEEQLLNMQKSGSVPNVSIVAQEDEIARLKLRYQEAYGHFMSEKRKRDSAIDLSFKAKKQQLNIEERIKRTEEKIKLLESQLDIHEDPSVPIEPLEILKEPEVEVKQKYIQDELSLAPRRSDIDLSPASYDVSHGLEAEESTGAPDESPPPPEVSVERPVKSPSMPPPISEISPISPKEISSIPITIDTNIISPKSKFQVFDITKFLKSALSSFISDQNQLNQSASALASKINIINFAMSCIYEVDFLFKQINLRNASVYNSSDAIKLCRQVWRESFTEMVRFYKTFTPSTLRAIFKSAIQADQEAVSVLTNYYVEEQFVAIVKHVDVSSLASCKSVVTQLFKSADFQQSLINSICQKYLYYIQEYSNLISDGEQLKLFAAKLAVYGSAPYSYDSAPFSNTNDLDQMISEFDFSSLTSSSSFYAQCLKIFSSSYGPESIYGLSNNAVQSVCTSAQNAFNKAMPHGVEVVIFSSKQFPLELIPLLSGSTTISFYGLALAGTSEVLLPKDVSVSSHGSLPPQSISDLSPALQISLQALDEQSKTQRFLQEQQQSISRILENPLSSSDMHKIVNVIQQLNEKQKAVESGIIAASPIPQIQSVLITIPESKPTLEVSAGASIEVSVAGVFIEKISNQQNVLSSQIAQLESILRSPSLSQEDRSLTKEILKDTESRRSELASQLEDAISSIPASVPASVPGISDSPSISISSISISPSASDKTVFDLSISELKTLYMDISNSNKESQKLVKSISLFPISDSSLKNDYESLAKKTQKVSSKLSKVEKKLQQPNVSFKSKDEIEEFKKLLQKLLHVSRQLNEKLKSVDRNISGNTQSMNATPSLSLSPILTKPALSQTPLPSSTSKISSLLVKIQHIQSQIEKFLSILKERRLQKNERRTLKKFFADVDPKLTLLYKLLVKIASSHNRAQLGDFASRYLEQIIDVYSTQKILLKNYLIFSKRPENSADGVKINGMISDIADKQSHIDRMFSEGSPRKSSTPQKESSVSEFHSVSTPTSRIVEPELLSKPAPGYQKPKKLVLPAIPYFRRPAVPKTRINYSNVRRDERGVPITSGPVVGSKVGEKALDYVEKALVRQKTLGLYPEGYVIPGSAAKKPVRPSRTQKTEVSSSIKPQNRDTFCNKLGYASMTTRGNQIAYRLYLKASKILPRSSVCTMDRRNACDISSSIQDTKTAKECGRILYPTLLRLGYSVSQSRVEKVCAAIGVDGKVEGCSSLNSYRTSSSYNFSQLEEDRASKLYSLLHKLQISGTLPQPGISFHLVCHVFESMKASLLKTESFSSFFAFECSSAFEQQASHDGNPFNSIQSAAILKACEESGFPSSS</sequence>
<feature type="compositionally biased region" description="Acidic residues" evidence="2">
    <location>
        <begin position="53"/>
        <end position="64"/>
    </location>
</feature>
<protein>
    <submittedName>
        <fullName evidence="4">Uncharacterized protein</fullName>
    </submittedName>
</protein>
<evidence type="ECO:0000256" key="3">
    <source>
        <dbReference type="SAM" id="SignalP"/>
    </source>
</evidence>
<feature type="region of interest" description="Disordered" evidence="2">
    <location>
        <begin position="1229"/>
        <end position="1254"/>
    </location>
</feature>
<evidence type="ECO:0000313" key="5">
    <source>
        <dbReference type="Proteomes" id="UP000186176"/>
    </source>
</evidence>
<gene>
    <name evidence="4" type="ORF">cubi_01514</name>
</gene>
<dbReference type="VEuPathDB" id="CryptoDB:cubi_01514"/>
<feature type="region of interest" description="Disordered" evidence="2">
    <location>
        <begin position="380"/>
        <end position="422"/>
    </location>
</feature>
<keyword evidence="1" id="KW-0175">Coiled coil</keyword>
<keyword evidence="5" id="KW-1185">Reference proteome</keyword>
<dbReference type="Proteomes" id="UP000186176">
    <property type="component" value="Unassembled WGS sequence"/>
</dbReference>
<dbReference type="GeneID" id="39978305"/>
<organism evidence="4 5">
    <name type="scientific">Cryptosporidium ubiquitum</name>
    <dbReference type="NCBI Taxonomy" id="857276"/>
    <lineage>
        <taxon>Eukaryota</taxon>
        <taxon>Sar</taxon>
        <taxon>Alveolata</taxon>
        <taxon>Apicomplexa</taxon>
        <taxon>Conoidasida</taxon>
        <taxon>Coccidia</taxon>
        <taxon>Eucoccidiorida</taxon>
        <taxon>Eimeriorina</taxon>
        <taxon>Cryptosporidiidae</taxon>
        <taxon>Cryptosporidium</taxon>
    </lineage>
</organism>
<feature type="coiled-coil region" evidence="1">
    <location>
        <begin position="230"/>
        <end position="257"/>
    </location>
</feature>
<feature type="compositionally biased region" description="Polar residues" evidence="2">
    <location>
        <begin position="1359"/>
        <end position="1370"/>
    </location>
</feature>
<feature type="coiled-coil region" evidence="1">
    <location>
        <begin position="1042"/>
        <end position="1069"/>
    </location>
</feature>
<dbReference type="OrthoDB" id="342351at2759"/>
<feature type="region of interest" description="Disordered" evidence="2">
    <location>
        <begin position="30"/>
        <end position="87"/>
    </location>
</feature>
<comment type="caution">
    <text evidence="4">The sequence shown here is derived from an EMBL/GenBank/DDBJ whole genome shotgun (WGS) entry which is preliminary data.</text>
</comment>
<dbReference type="EMBL" id="LRBP01000025">
    <property type="protein sequence ID" value="OII72181.1"/>
    <property type="molecule type" value="Genomic_DNA"/>
</dbReference>
<name>A0A1J4MH63_9CRYT</name>
<feature type="compositionally biased region" description="Polar residues" evidence="2">
    <location>
        <begin position="1235"/>
        <end position="1254"/>
    </location>
</feature>
<evidence type="ECO:0000256" key="1">
    <source>
        <dbReference type="SAM" id="Coils"/>
    </source>
</evidence>
<evidence type="ECO:0000313" key="4">
    <source>
        <dbReference type="EMBL" id="OII72181.1"/>
    </source>
</evidence>
<reference evidence="4 5" key="1">
    <citation type="submission" date="2016-10" db="EMBL/GenBank/DDBJ databases">
        <title>Reductive evolution of mitochondrial metabolism and differential evolution of invasion-related proteins in Cryptosporidium.</title>
        <authorList>
            <person name="Liu S."/>
            <person name="Roellig D.M."/>
            <person name="Guo Y."/>
            <person name="Li N."/>
            <person name="Frace M.A."/>
            <person name="Tang K."/>
            <person name="Zhang L."/>
            <person name="Feng Y."/>
            <person name="Xiao L."/>
        </authorList>
    </citation>
    <scope>NUCLEOTIDE SEQUENCE [LARGE SCALE GENOMIC DNA]</scope>
    <source>
        <strain evidence="4">39726</strain>
    </source>
</reference>
<feature type="compositionally biased region" description="Polar residues" evidence="2">
    <location>
        <begin position="30"/>
        <end position="52"/>
    </location>
</feature>
<feature type="signal peptide" evidence="3">
    <location>
        <begin position="1"/>
        <end position="30"/>
    </location>
</feature>
<feature type="region of interest" description="Disordered" evidence="2">
    <location>
        <begin position="1351"/>
        <end position="1370"/>
    </location>
</feature>
<dbReference type="RefSeq" id="XP_028873753.1">
    <property type="nucleotide sequence ID" value="XM_029018526.1"/>
</dbReference>
<keyword evidence="3" id="KW-0732">Signal</keyword>